<reference evidence="1" key="1">
    <citation type="submission" date="2022-07" db="EMBL/GenBank/DDBJ databases">
        <authorList>
            <person name="Macas J."/>
            <person name="Novak P."/>
            <person name="Neumann P."/>
        </authorList>
    </citation>
    <scope>NUCLEOTIDE SEQUENCE</scope>
</reference>
<gene>
    <name evidence="1" type="ORF">CEURO_LOCUS5821</name>
</gene>
<dbReference type="Proteomes" id="UP001152484">
    <property type="component" value="Unassembled WGS sequence"/>
</dbReference>
<evidence type="ECO:0000313" key="1">
    <source>
        <dbReference type="EMBL" id="CAH9076409.1"/>
    </source>
</evidence>
<accession>A0A9P0YUS1</accession>
<proteinExistence type="predicted"/>
<organism evidence="1 2">
    <name type="scientific">Cuscuta europaea</name>
    <name type="common">European dodder</name>
    <dbReference type="NCBI Taxonomy" id="41803"/>
    <lineage>
        <taxon>Eukaryota</taxon>
        <taxon>Viridiplantae</taxon>
        <taxon>Streptophyta</taxon>
        <taxon>Embryophyta</taxon>
        <taxon>Tracheophyta</taxon>
        <taxon>Spermatophyta</taxon>
        <taxon>Magnoliopsida</taxon>
        <taxon>eudicotyledons</taxon>
        <taxon>Gunneridae</taxon>
        <taxon>Pentapetalae</taxon>
        <taxon>asterids</taxon>
        <taxon>lamiids</taxon>
        <taxon>Solanales</taxon>
        <taxon>Convolvulaceae</taxon>
        <taxon>Cuscuteae</taxon>
        <taxon>Cuscuta</taxon>
        <taxon>Cuscuta subgen. Cuscuta</taxon>
    </lineage>
</organism>
<evidence type="ECO:0000313" key="2">
    <source>
        <dbReference type="Proteomes" id="UP001152484"/>
    </source>
</evidence>
<keyword evidence="2" id="KW-1185">Reference proteome</keyword>
<name>A0A9P0YUS1_CUSEU</name>
<dbReference type="AlphaFoldDB" id="A0A9P0YUS1"/>
<protein>
    <submittedName>
        <fullName evidence="1">Uncharacterized protein</fullName>
    </submittedName>
</protein>
<comment type="caution">
    <text evidence="1">The sequence shown here is derived from an EMBL/GenBank/DDBJ whole genome shotgun (WGS) entry which is preliminary data.</text>
</comment>
<dbReference type="EMBL" id="CAMAPE010000010">
    <property type="protein sequence ID" value="CAH9076409.1"/>
    <property type="molecule type" value="Genomic_DNA"/>
</dbReference>
<sequence>MAKKLPRFPAKAKSSIDPSFQNSVCIHLFSNSSKHKAATISPQNPLPVSKNLKLSSHKFTSAPPPSFGCCLRCLVTSLFSSHCLCLEVVAPTSMLPPISLLL</sequence>